<dbReference type="EMBL" id="FN655462">
    <property type="protein sequence ID" value="CBY39205.1"/>
    <property type="molecule type" value="Genomic_DNA"/>
</dbReference>
<protein>
    <recommendedName>
        <fullName evidence="3">Glycine zipper domain-containing protein</fullName>
    </recommendedName>
</protein>
<evidence type="ECO:0000256" key="1">
    <source>
        <dbReference type="SAM" id="Phobius"/>
    </source>
</evidence>
<organism evidence="2">
    <name type="scientific">Oikopleura dioica</name>
    <name type="common">Tunicate</name>
    <dbReference type="NCBI Taxonomy" id="34765"/>
    <lineage>
        <taxon>Eukaryota</taxon>
        <taxon>Metazoa</taxon>
        <taxon>Chordata</taxon>
        <taxon>Tunicata</taxon>
        <taxon>Appendicularia</taxon>
        <taxon>Copelata</taxon>
        <taxon>Oikopleuridae</taxon>
        <taxon>Oikopleura</taxon>
    </lineage>
</organism>
<keyword evidence="1" id="KW-0812">Transmembrane</keyword>
<evidence type="ECO:0008006" key="3">
    <source>
        <dbReference type="Google" id="ProtNLM"/>
    </source>
</evidence>
<proteinExistence type="predicted"/>
<accession>E4YUR6</accession>
<dbReference type="Proteomes" id="UP000011014">
    <property type="component" value="Unassembled WGS sequence"/>
</dbReference>
<gene>
    <name evidence="2" type="ORF">GSOID_T00019755001</name>
</gene>
<reference evidence="2" key="1">
    <citation type="journal article" date="2010" name="Science">
        <title>Plasticity of animal genome architecture unmasked by rapid evolution of a pelagic tunicate.</title>
        <authorList>
            <person name="Denoeud F."/>
            <person name="Henriet S."/>
            <person name="Mungpakdee S."/>
            <person name="Aury J.M."/>
            <person name="Da Silva C."/>
            <person name="Brinkmann H."/>
            <person name="Mikhaleva J."/>
            <person name="Olsen L.C."/>
            <person name="Jubin C."/>
            <person name="Canestro C."/>
            <person name="Bouquet J.M."/>
            <person name="Danks G."/>
            <person name="Poulain J."/>
            <person name="Campsteijn C."/>
            <person name="Adamski M."/>
            <person name="Cross I."/>
            <person name="Yadetie F."/>
            <person name="Muffato M."/>
            <person name="Louis A."/>
            <person name="Butcher S."/>
            <person name="Tsagkogeorga G."/>
            <person name="Konrad A."/>
            <person name="Singh S."/>
            <person name="Jensen M.F."/>
            <person name="Cong E.H."/>
            <person name="Eikeseth-Otteraa H."/>
            <person name="Noel B."/>
            <person name="Anthouard V."/>
            <person name="Porcel B.M."/>
            <person name="Kachouri-Lafond R."/>
            <person name="Nishino A."/>
            <person name="Ugolini M."/>
            <person name="Chourrout P."/>
            <person name="Nishida H."/>
            <person name="Aasland R."/>
            <person name="Huzurbazar S."/>
            <person name="Westhof E."/>
            <person name="Delsuc F."/>
            <person name="Lehrach H."/>
            <person name="Reinhardt R."/>
            <person name="Weissenbach J."/>
            <person name="Roy S.W."/>
            <person name="Artiguenave F."/>
            <person name="Postlethwait J.H."/>
            <person name="Manak J.R."/>
            <person name="Thompson E.M."/>
            <person name="Jaillon O."/>
            <person name="Du Pasquier L."/>
            <person name="Boudinot P."/>
            <person name="Liberles D.A."/>
            <person name="Volff J.N."/>
            <person name="Philippe H."/>
            <person name="Lenhard B."/>
            <person name="Roest Crollius H."/>
            <person name="Wincker P."/>
            <person name="Chourrout D."/>
        </authorList>
    </citation>
    <scope>NUCLEOTIDE SEQUENCE [LARGE SCALE GENOMIC DNA]</scope>
</reference>
<keyword evidence="1" id="KW-1133">Transmembrane helix</keyword>
<name>E4YUR6_OIKDI</name>
<evidence type="ECO:0000313" key="2">
    <source>
        <dbReference type="EMBL" id="CBY39205.1"/>
    </source>
</evidence>
<feature type="transmembrane region" description="Helical" evidence="1">
    <location>
        <begin position="12"/>
        <end position="31"/>
    </location>
</feature>
<dbReference type="AlphaFoldDB" id="E4YUR6"/>
<sequence>MISQYEKKSIGAISGGTIGGATGAILGTILLPGAGTMLLGGVGAAVGGHGGFKLGKLTGKLGRKIGSKDVQKSKNMKKRPSITEKNLFIGDIGVRLNRRDFVGHEKERQTVFDH</sequence>
<keyword evidence="1" id="KW-0472">Membrane</keyword>